<comment type="caution">
    <text evidence="3">The sequence shown here is derived from an EMBL/GenBank/DDBJ whole genome shotgun (WGS) entry which is preliminary data.</text>
</comment>
<feature type="compositionally biased region" description="Basic and acidic residues" evidence="1">
    <location>
        <begin position="59"/>
        <end position="69"/>
    </location>
</feature>
<gene>
    <name evidence="3" type="ORF">FJTKL_02081</name>
</gene>
<protein>
    <recommendedName>
        <fullName evidence="2">AB hydrolase-1 domain-containing protein</fullName>
    </recommendedName>
</protein>
<proteinExistence type="predicted"/>
<feature type="region of interest" description="Disordered" evidence="1">
    <location>
        <begin position="53"/>
        <end position="89"/>
    </location>
</feature>
<dbReference type="PANTHER" id="PTHR37017">
    <property type="entry name" value="AB HYDROLASE-1 DOMAIN-CONTAINING PROTEIN-RELATED"/>
    <property type="match status" value="1"/>
</dbReference>
<evidence type="ECO:0000313" key="4">
    <source>
        <dbReference type="Proteomes" id="UP001600888"/>
    </source>
</evidence>
<evidence type="ECO:0000313" key="3">
    <source>
        <dbReference type="EMBL" id="KAL2275398.1"/>
    </source>
</evidence>
<dbReference type="InterPro" id="IPR052897">
    <property type="entry name" value="Sec-Metab_Biosynth_Hydrolase"/>
</dbReference>
<dbReference type="Pfam" id="PF12697">
    <property type="entry name" value="Abhydrolase_6"/>
    <property type="match status" value="1"/>
</dbReference>
<feature type="domain" description="AB hydrolase-1" evidence="2">
    <location>
        <begin position="65"/>
        <end position="267"/>
    </location>
</feature>
<evidence type="ECO:0000259" key="2">
    <source>
        <dbReference type="Pfam" id="PF12697"/>
    </source>
</evidence>
<reference evidence="3 4" key="1">
    <citation type="submission" date="2024-03" db="EMBL/GenBank/DDBJ databases">
        <title>A high-quality draft genome sequence of Diaporthe vaccinii, a causative agent of upright dieback and viscid rot disease in cranberry plants.</title>
        <authorList>
            <person name="Sarrasin M."/>
            <person name="Lang B.F."/>
            <person name="Burger G."/>
        </authorList>
    </citation>
    <scope>NUCLEOTIDE SEQUENCE [LARGE SCALE GENOMIC DNA]</scope>
    <source>
        <strain evidence="3 4">IS7</strain>
    </source>
</reference>
<name>A0ABR4DYZ3_9PEZI</name>
<dbReference type="Proteomes" id="UP001600888">
    <property type="component" value="Unassembled WGS sequence"/>
</dbReference>
<evidence type="ECO:0000256" key="1">
    <source>
        <dbReference type="SAM" id="MobiDB-lite"/>
    </source>
</evidence>
<dbReference type="PANTHER" id="PTHR37017:SF13">
    <property type="entry name" value="AB HYDROLASE-1 DOMAIN-CONTAINING PROTEIN"/>
    <property type="match status" value="1"/>
</dbReference>
<dbReference type="SUPFAM" id="SSF53474">
    <property type="entry name" value="alpha/beta-Hydrolases"/>
    <property type="match status" value="1"/>
</dbReference>
<accession>A0ABR4DYZ3</accession>
<sequence>MLQSYSAPIFIKPTLNQFNSKTKSKGGLIPEQGNGIQDLLHHRAGLIRHRTTLRQSRRRPPDQGHEARAIDLPSANDGSVLPAPTGEDDAKHIREAVLSTLDSEMGPSDVVVMLHSYSGGKSTAVVGVLYLASFVLPLGESNRRWLSAQDAMPEPFKSGVPGGYLPPIDPSFAAFIFNDIQSEELQAKYLAQMTRHSSDSYDGVVCYETWKDISSVSIIPENDVIVPTPLQELMYEQSVAAGGKVRRVFVEGAGHCVNVSRPEFVAEELVKLAAASE</sequence>
<dbReference type="InterPro" id="IPR029058">
    <property type="entry name" value="AB_hydrolase_fold"/>
</dbReference>
<dbReference type="InterPro" id="IPR000073">
    <property type="entry name" value="AB_hydrolase_1"/>
</dbReference>
<keyword evidence="4" id="KW-1185">Reference proteome</keyword>
<dbReference type="EMBL" id="JBAWTH010000134">
    <property type="protein sequence ID" value="KAL2275398.1"/>
    <property type="molecule type" value="Genomic_DNA"/>
</dbReference>
<organism evidence="3 4">
    <name type="scientific">Diaporthe vaccinii</name>
    <dbReference type="NCBI Taxonomy" id="105482"/>
    <lineage>
        <taxon>Eukaryota</taxon>
        <taxon>Fungi</taxon>
        <taxon>Dikarya</taxon>
        <taxon>Ascomycota</taxon>
        <taxon>Pezizomycotina</taxon>
        <taxon>Sordariomycetes</taxon>
        <taxon>Sordariomycetidae</taxon>
        <taxon>Diaporthales</taxon>
        <taxon>Diaporthaceae</taxon>
        <taxon>Diaporthe</taxon>
        <taxon>Diaporthe eres species complex</taxon>
    </lineage>
</organism>
<dbReference type="Gene3D" id="3.40.50.1820">
    <property type="entry name" value="alpha/beta hydrolase"/>
    <property type="match status" value="1"/>
</dbReference>